<reference evidence="3 4" key="1">
    <citation type="submission" date="2021-04" db="EMBL/GenBank/DDBJ databases">
        <authorList>
            <person name="Bliznina A."/>
        </authorList>
    </citation>
    <scope>NUCLEOTIDE SEQUENCE [LARGE SCALE GENOMIC DNA]</scope>
</reference>
<comment type="subcellular location">
    <subcellularLocation>
        <location evidence="1">Cytoplasm</location>
    </subcellularLocation>
</comment>
<gene>
    <name evidence="3" type="ORF">OKIOD_LOCUS8776</name>
</gene>
<keyword evidence="4" id="KW-1185">Reference proteome</keyword>
<protein>
    <submittedName>
        <fullName evidence="3">Oidioi.mRNA.OKI2018_I69.chr1.g11.t1.cds</fullName>
    </submittedName>
</protein>
<evidence type="ECO:0000313" key="3">
    <source>
        <dbReference type="EMBL" id="CAG5101813.1"/>
    </source>
</evidence>
<evidence type="ECO:0000256" key="1">
    <source>
        <dbReference type="ARBA" id="ARBA00004496"/>
    </source>
</evidence>
<keyword evidence="2" id="KW-0963">Cytoplasm</keyword>
<accession>A0ABN7SST9</accession>
<organism evidence="3 4">
    <name type="scientific">Oikopleura dioica</name>
    <name type="common">Tunicate</name>
    <dbReference type="NCBI Taxonomy" id="34765"/>
    <lineage>
        <taxon>Eukaryota</taxon>
        <taxon>Metazoa</taxon>
        <taxon>Chordata</taxon>
        <taxon>Tunicata</taxon>
        <taxon>Appendicularia</taxon>
        <taxon>Copelata</taxon>
        <taxon>Oikopleuridae</taxon>
        <taxon>Oikopleura</taxon>
    </lineage>
</organism>
<dbReference type="InterPro" id="IPR036525">
    <property type="entry name" value="Tubulin/FtsZ_GTPase_sf"/>
</dbReference>
<proteinExistence type="predicted"/>
<sequence>MIEKRAKTLDGGDDSFNTFFSETSAGLRAVFVELEPTVVDEKPKTWDEASSPAQNYVVRKREPIIAASSSSYDSVSSLFTLITRPSTILTTKPGHRAVFLQQR</sequence>
<dbReference type="EMBL" id="OU015566">
    <property type="protein sequence ID" value="CAG5101813.1"/>
    <property type="molecule type" value="Genomic_DNA"/>
</dbReference>
<name>A0ABN7SST9_OIKDI</name>
<dbReference type="Proteomes" id="UP001158576">
    <property type="component" value="Chromosome 1"/>
</dbReference>
<evidence type="ECO:0000256" key="2">
    <source>
        <dbReference type="ARBA" id="ARBA00022490"/>
    </source>
</evidence>
<evidence type="ECO:0000313" key="4">
    <source>
        <dbReference type="Proteomes" id="UP001158576"/>
    </source>
</evidence>
<dbReference type="Gene3D" id="3.40.50.1440">
    <property type="entry name" value="Tubulin/FtsZ, GTPase domain"/>
    <property type="match status" value="1"/>
</dbReference>